<reference evidence="2" key="2">
    <citation type="journal article" date="2015" name="Fish Shellfish Immunol.">
        <title>Early steps in the European eel (Anguilla anguilla)-Vibrio vulnificus interaction in the gills: Role of the RtxA13 toxin.</title>
        <authorList>
            <person name="Callol A."/>
            <person name="Pajuelo D."/>
            <person name="Ebbesson L."/>
            <person name="Teles M."/>
            <person name="MacKenzie S."/>
            <person name="Amaro C."/>
        </authorList>
    </citation>
    <scope>NUCLEOTIDE SEQUENCE</scope>
</reference>
<proteinExistence type="predicted"/>
<protein>
    <submittedName>
        <fullName evidence="2">Uncharacterized protein</fullName>
    </submittedName>
</protein>
<dbReference type="AlphaFoldDB" id="A0A0E9W3V7"/>
<accession>A0A0E9W3V7</accession>
<organism evidence="2">
    <name type="scientific">Anguilla anguilla</name>
    <name type="common">European freshwater eel</name>
    <name type="synonym">Muraena anguilla</name>
    <dbReference type="NCBI Taxonomy" id="7936"/>
    <lineage>
        <taxon>Eukaryota</taxon>
        <taxon>Metazoa</taxon>
        <taxon>Chordata</taxon>
        <taxon>Craniata</taxon>
        <taxon>Vertebrata</taxon>
        <taxon>Euteleostomi</taxon>
        <taxon>Actinopterygii</taxon>
        <taxon>Neopterygii</taxon>
        <taxon>Teleostei</taxon>
        <taxon>Anguilliformes</taxon>
        <taxon>Anguillidae</taxon>
        <taxon>Anguilla</taxon>
    </lineage>
</organism>
<sequence length="37" mass="4459">MMSRSTHTHARARTHTNPHQFNHPYDGWHCFLRLISN</sequence>
<evidence type="ECO:0000256" key="1">
    <source>
        <dbReference type="SAM" id="MobiDB-lite"/>
    </source>
</evidence>
<name>A0A0E9W3V7_ANGAN</name>
<reference evidence="2" key="1">
    <citation type="submission" date="2014-11" db="EMBL/GenBank/DDBJ databases">
        <authorList>
            <person name="Amaro Gonzalez C."/>
        </authorList>
    </citation>
    <scope>NUCLEOTIDE SEQUENCE</scope>
</reference>
<dbReference type="EMBL" id="GBXM01023540">
    <property type="protein sequence ID" value="JAH85037.1"/>
    <property type="molecule type" value="Transcribed_RNA"/>
</dbReference>
<evidence type="ECO:0000313" key="2">
    <source>
        <dbReference type="EMBL" id="JAH85037.1"/>
    </source>
</evidence>
<feature type="compositionally biased region" description="Basic residues" evidence="1">
    <location>
        <begin position="1"/>
        <end position="16"/>
    </location>
</feature>
<feature type="region of interest" description="Disordered" evidence="1">
    <location>
        <begin position="1"/>
        <end position="25"/>
    </location>
</feature>